<feature type="non-terminal residue" evidence="4">
    <location>
        <position position="430"/>
    </location>
</feature>
<dbReference type="Proteomes" id="UP001174691">
    <property type="component" value="Unassembled WGS sequence"/>
</dbReference>
<proteinExistence type="predicted"/>
<comment type="caution">
    <text evidence="4">The sequence shown here is derived from an EMBL/GenBank/DDBJ whole genome shotgun (WGS) entry which is preliminary data.</text>
</comment>
<evidence type="ECO:0008006" key="6">
    <source>
        <dbReference type="Google" id="ProtNLM"/>
    </source>
</evidence>
<feature type="transmembrane region" description="Helical" evidence="2">
    <location>
        <begin position="351"/>
        <end position="375"/>
    </location>
</feature>
<reference evidence="4" key="1">
    <citation type="submission" date="2022-07" db="EMBL/GenBank/DDBJ databases">
        <title>Fungi with potential for degradation of polypropylene.</title>
        <authorList>
            <person name="Gostincar C."/>
        </authorList>
    </citation>
    <scope>NUCLEOTIDE SEQUENCE</scope>
    <source>
        <strain evidence="4">EXF-13287</strain>
    </source>
</reference>
<feature type="signal peptide" evidence="3">
    <location>
        <begin position="1"/>
        <end position="25"/>
    </location>
</feature>
<evidence type="ECO:0000313" key="4">
    <source>
        <dbReference type="EMBL" id="KAJ9137392.1"/>
    </source>
</evidence>
<sequence length="430" mass="44578">MLLNRSRRAVGLLGCLFLLARDVSADSDDARAVAEPASWQAAVPIAGFKPLYGVQAQPVTLDVRQSTCSANGSNFCFGDNVNFCASCGICCGSSSSGYCCGADQLCCGTACCASGQTCNNGECFLPLATVIVTSAAEVTVSHVATQVVTVEQAVVSTSTIFSTTEVVVSSGGTQTDVVYVTVTAKSAKRAAVVEVLEPKQDGLWDTVSLFYKRFSFPWTPPTTSRSAPIQKRALRATQEALTPISSSTVITTRITRTSDVTSFIPTTTTVPTSSIVLTTIFQTRTRVVGAQTTVTSTSTVTITPKTETVTKTATSTPTSDPTNTNTGTTTSDTSAPQPTAGSSSSGLSTGAIAGIAGGIGGAAVLLFIVALLWWLHRRRNRAPPHQDPSSYLEPYIPDMSSPIPGPRSSPPTDRFGAAAPHHGGSDGAIA</sequence>
<feature type="region of interest" description="Disordered" evidence="1">
    <location>
        <begin position="308"/>
        <end position="346"/>
    </location>
</feature>
<organism evidence="4 5">
    <name type="scientific">Coniochaeta hoffmannii</name>
    <dbReference type="NCBI Taxonomy" id="91930"/>
    <lineage>
        <taxon>Eukaryota</taxon>
        <taxon>Fungi</taxon>
        <taxon>Dikarya</taxon>
        <taxon>Ascomycota</taxon>
        <taxon>Pezizomycotina</taxon>
        <taxon>Sordariomycetes</taxon>
        <taxon>Sordariomycetidae</taxon>
        <taxon>Coniochaetales</taxon>
        <taxon>Coniochaetaceae</taxon>
        <taxon>Coniochaeta</taxon>
    </lineage>
</organism>
<feature type="region of interest" description="Disordered" evidence="1">
    <location>
        <begin position="381"/>
        <end position="430"/>
    </location>
</feature>
<accession>A0AA38RR30</accession>
<keyword evidence="2" id="KW-1133">Transmembrane helix</keyword>
<name>A0AA38RR30_9PEZI</name>
<keyword evidence="2" id="KW-0812">Transmembrane</keyword>
<dbReference type="EMBL" id="JANBVN010000160">
    <property type="protein sequence ID" value="KAJ9137392.1"/>
    <property type="molecule type" value="Genomic_DNA"/>
</dbReference>
<keyword evidence="3" id="KW-0732">Signal</keyword>
<feature type="chain" id="PRO_5041390272" description="Mid2 domain-containing protein" evidence="3">
    <location>
        <begin position="26"/>
        <end position="430"/>
    </location>
</feature>
<evidence type="ECO:0000256" key="2">
    <source>
        <dbReference type="SAM" id="Phobius"/>
    </source>
</evidence>
<evidence type="ECO:0000313" key="5">
    <source>
        <dbReference type="Proteomes" id="UP001174691"/>
    </source>
</evidence>
<protein>
    <recommendedName>
        <fullName evidence="6">Mid2 domain-containing protein</fullName>
    </recommendedName>
</protein>
<evidence type="ECO:0000256" key="3">
    <source>
        <dbReference type="SAM" id="SignalP"/>
    </source>
</evidence>
<gene>
    <name evidence="4" type="ORF">NKR19_g8233</name>
</gene>
<dbReference type="AlphaFoldDB" id="A0AA38RR30"/>
<evidence type="ECO:0000256" key="1">
    <source>
        <dbReference type="SAM" id="MobiDB-lite"/>
    </source>
</evidence>
<keyword evidence="2" id="KW-0472">Membrane</keyword>
<keyword evidence="5" id="KW-1185">Reference proteome</keyword>